<feature type="chain" id="PRO_5043159154" evidence="1">
    <location>
        <begin position="20"/>
        <end position="156"/>
    </location>
</feature>
<name>A0A2M9YVN1_9LEPT</name>
<proteinExistence type="predicted"/>
<dbReference type="PANTHER" id="PTHR41252:SF1">
    <property type="entry name" value="BLR2505 PROTEIN"/>
    <property type="match status" value="1"/>
</dbReference>
<evidence type="ECO:0000259" key="2">
    <source>
        <dbReference type="Pfam" id="PF12680"/>
    </source>
</evidence>
<dbReference type="InterPro" id="IPR037401">
    <property type="entry name" value="SnoaL-like"/>
</dbReference>
<dbReference type="SUPFAM" id="SSF54427">
    <property type="entry name" value="NTF2-like"/>
    <property type="match status" value="1"/>
</dbReference>
<dbReference type="AlphaFoldDB" id="A0A2M9YVN1"/>
<evidence type="ECO:0000313" key="5">
    <source>
        <dbReference type="Proteomes" id="UP000231879"/>
    </source>
</evidence>
<sequence>MRTAISTLILSGIFAFALSAEKKSNTPVNVVNGFFSAFGKGDLPGVIGSFHENASITAVRKASRKSGELYGSYTGKKGAEEFVSNLGKTFNTKEFVVENVIGNKEVVFANGRFKHELKSTGKTYESDWALKCIVKDGKILEYRFYEDTSSFDVANR</sequence>
<dbReference type="RefSeq" id="WP_100764120.1">
    <property type="nucleotide sequence ID" value="NZ_NPDS01000010.1"/>
</dbReference>
<dbReference type="PANTHER" id="PTHR41252">
    <property type="entry name" value="BLR2505 PROTEIN"/>
    <property type="match status" value="1"/>
</dbReference>
<dbReference type="Pfam" id="PF12680">
    <property type="entry name" value="SnoaL_2"/>
    <property type="match status" value="1"/>
</dbReference>
<evidence type="ECO:0000313" key="3">
    <source>
        <dbReference type="EMBL" id="PJZ55599.1"/>
    </source>
</evidence>
<keyword evidence="5" id="KW-1185">Reference proteome</keyword>
<organism evidence="4 6">
    <name type="scientific">Leptospira barantonii</name>
    <dbReference type="NCBI Taxonomy" id="2023184"/>
    <lineage>
        <taxon>Bacteria</taxon>
        <taxon>Pseudomonadati</taxon>
        <taxon>Spirochaetota</taxon>
        <taxon>Spirochaetia</taxon>
        <taxon>Leptospirales</taxon>
        <taxon>Leptospiraceae</taxon>
        <taxon>Leptospira</taxon>
    </lineage>
</organism>
<dbReference type="EMBL" id="NPDS01000010">
    <property type="protein sequence ID" value="PJZ55599.1"/>
    <property type="molecule type" value="Genomic_DNA"/>
</dbReference>
<evidence type="ECO:0000313" key="4">
    <source>
        <dbReference type="EMBL" id="TGM06337.1"/>
    </source>
</evidence>
<evidence type="ECO:0000313" key="6">
    <source>
        <dbReference type="Proteomes" id="UP000298429"/>
    </source>
</evidence>
<dbReference type="Gene3D" id="3.10.450.50">
    <property type="match status" value="1"/>
</dbReference>
<dbReference type="InterPro" id="IPR032710">
    <property type="entry name" value="NTF2-like_dom_sf"/>
</dbReference>
<reference evidence="4 6" key="2">
    <citation type="journal article" date="2019" name="PLoS Negl. Trop. Dis.">
        <title>Revisiting the worldwide diversity of Leptospira species in the environment.</title>
        <authorList>
            <person name="Vincent A.T."/>
            <person name="Schiettekatte O."/>
            <person name="Bourhy P."/>
            <person name="Veyrier F.J."/>
            <person name="Picardeau M."/>
        </authorList>
    </citation>
    <scope>NUCLEOTIDE SEQUENCE [LARGE SCALE GENOMIC DNA]</scope>
    <source>
        <strain evidence="4 6">201702444</strain>
    </source>
</reference>
<comment type="caution">
    <text evidence="4">The sequence shown here is derived from an EMBL/GenBank/DDBJ whole genome shotgun (WGS) entry which is preliminary data.</text>
</comment>
<protein>
    <submittedName>
        <fullName evidence="4">Nuclear transport factor 2 family protein</fullName>
    </submittedName>
    <submittedName>
        <fullName evidence="3">SnoaL-like domain protein</fullName>
    </submittedName>
</protein>
<gene>
    <name evidence="3" type="ORF">CH367_19180</name>
    <name evidence="4" type="ORF">EHQ76_05895</name>
</gene>
<accession>A0A2M9YVN1</accession>
<feature type="signal peptide" evidence="1">
    <location>
        <begin position="1"/>
        <end position="19"/>
    </location>
</feature>
<dbReference type="OrthoDB" id="7869337at2"/>
<feature type="domain" description="SnoaL-like" evidence="2">
    <location>
        <begin position="31"/>
        <end position="142"/>
    </location>
</feature>
<keyword evidence="1" id="KW-0732">Signal</keyword>
<reference evidence="3 5" key="1">
    <citation type="submission" date="2017-07" db="EMBL/GenBank/DDBJ databases">
        <title>Leptospira spp. isolated from tropical soils.</title>
        <authorList>
            <person name="Thibeaux R."/>
            <person name="Iraola G."/>
            <person name="Ferres I."/>
            <person name="Bierque E."/>
            <person name="Girault D."/>
            <person name="Soupe-Gilbert M.-E."/>
            <person name="Picardeau M."/>
            <person name="Goarant C."/>
        </authorList>
    </citation>
    <scope>NUCLEOTIDE SEQUENCE [LARGE SCALE GENOMIC DNA]</scope>
    <source>
        <strain evidence="3 5">FH4-C-A1</strain>
    </source>
</reference>
<evidence type="ECO:0000256" key="1">
    <source>
        <dbReference type="SAM" id="SignalP"/>
    </source>
</evidence>
<dbReference type="EMBL" id="RQGN01000032">
    <property type="protein sequence ID" value="TGM06337.1"/>
    <property type="molecule type" value="Genomic_DNA"/>
</dbReference>
<dbReference type="Proteomes" id="UP000298429">
    <property type="component" value="Unassembled WGS sequence"/>
</dbReference>
<dbReference type="Proteomes" id="UP000231879">
    <property type="component" value="Unassembled WGS sequence"/>
</dbReference>